<evidence type="ECO:0000313" key="7">
    <source>
        <dbReference type="Proteomes" id="UP000262825"/>
    </source>
</evidence>
<dbReference type="InterPro" id="IPR052471">
    <property type="entry name" value="PBI_I9"/>
</dbReference>
<dbReference type="PANTHER" id="PTHR28288">
    <property type="entry name" value="PROTEASE B INHIBITOR 2"/>
    <property type="match status" value="1"/>
</dbReference>
<dbReference type="InterPro" id="IPR037045">
    <property type="entry name" value="S8pro/Inhibitor_I9_sf"/>
</dbReference>
<comment type="subunit">
    <text evidence="5">Part of the heterodimeric LMA1 complex together with the thioredoxin II/TRX2. LMA1 binds to the ATPase SEC18.</text>
</comment>
<dbReference type="VEuPathDB" id="FungiDB:SCODWIG_02111"/>
<dbReference type="Proteomes" id="UP000262825">
    <property type="component" value="Unassembled WGS sequence"/>
</dbReference>
<accession>A0A376B882</accession>
<dbReference type="GO" id="GO:0004867">
    <property type="term" value="F:serine-type endopeptidase inhibitor activity"/>
    <property type="evidence" value="ECO:0007669"/>
    <property type="project" value="UniProtKB-KW"/>
</dbReference>
<evidence type="ECO:0000256" key="3">
    <source>
        <dbReference type="ARBA" id="ARBA00038069"/>
    </source>
</evidence>
<dbReference type="AlphaFoldDB" id="A0A376B882"/>
<evidence type="ECO:0000313" key="6">
    <source>
        <dbReference type="EMBL" id="SSD60350.1"/>
    </source>
</evidence>
<keyword evidence="2" id="KW-0722">Serine protease inhibitor</keyword>
<keyword evidence="6" id="KW-0645">Protease</keyword>
<comment type="similarity">
    <text evidence="3">Belongs to the protease inhibitor I9 family.</text>
</comment>
<reference evidence="7" key="1">
    <citation type="submission" date="2018-06" db="EMBL/GenBank/DDBJ databases">
        <authorList>
            <person name="Guldener U."/>
        </authorList>
    </citation>
    <scope>NUCLEOTIDE SEQUENCE [LARGE SCALE GENOMIC DNA]</scope>
    <source>
        <strain evidence="7">UTAD17</strain>
    </source>
</reference>
<evidence type="ECO:0000256" key="4">
    <source>
        <dbReference type="ARBA" id="ARBA00054668"/>
    </source>
</evidence>
<dbReference type="FunFam" id="3.30.70.80:FF:000005">
    <property type="entry name" value="Proteinase inhibitor I2B"/>
    <property type="match status" value="1"/>
</dbReference>
<evidence type="ECO:0000256" key="1">
    <source>
        <dbReference type="ARBA" id="ARBA00022690"/>
    </source>
</evidence>
<dbReference type="PANTHER" id="PTHR28288:SF2">
    <property type="entry name" value="PROTEASE B INHIBITOR 2"/>
    <property type="match status" value="1"/>
</dbReference>
<dbReference type="OrthoDB" id="5518345at2759"/>
<dbReference type="SUPFAM" id="SSF54897">
    <property type="entry name" value="Protease propeptides/inhibitors"/>
    <property type="match status" value="1"/>
</dbReference>
<dbReference type="GO" id="GO:0042144">
    <property type="term" value="P:vacuole fusion, non-autophagic"/>
    <property type="evidence" value="ECO:0007669"/>
    <property type="project" value="TreeGrafter"/>
</dbReference>
<evidence type="ECO:0000256" key="5">
    <source>
        <dbReference type="ARBA" id="ARBA00062658"/>
    </source>
</evidence>
<evidence type="ECO:0000256" key="2">
    <source>
        <dbReference type="ARBA" id="ARBA00022900"/>
    </source>
</evidence>
<comment type="function">
    <text evidence="4">Cytosolic inhibitor of vacuolar proteinase B (yscB), probably regulating protease B activity during limited proteolysis. PBI2 is a component of the LMA1 complex, which is involved in the facilitation of vesicle fusion such as homotypic vacuole and ER-derived COPII vesicle fusion with the Golgi.</text>
</comment>
<keyword evidence="6" id="KW-0378">Hydrolase</keyword>
<dbReference type="GO" id="GO:0006508">
    <property type="term" value="P:proteolysis"/>
    <property type="evidence" value="ECO:0007669"/>
    <property type="project" value="UniProtKB-KW"/>
</dbReference>
<dbReference type="Gene3D" id="3.30.70.80">
    <property type="entry name" value="Peptidase S8 propeptide/proteinase inhibitor I9"/>
    <property type="match status" value="1"/>
</dbReference>
<dbReference type="GO" id="GO:0008233">
    <property type="term" value="F:peptidase activity"/>
    <property type="evidence" value="ECO:0007669"/>
    <property type="project" value="UniProtKB-KW"/>
</dbReference>
<dbReference type="EMBL" id="UFAJ01000332">
    <property type="protein sequence ID" value="SSD60350.1"/>
    <property type="molecule type" value="Genomic_DNA"/>
</dbReference>
<protein>
    <submittedName>
        <fullName evidence="6">Probable Protease B inhibitors 2 and 1</fullName>
    </submittedName>
</protein>
<proteinExistence type="inferred from homology"/>
<name>A0A376B882_9ASCO</name>
<sequence>MTEKSFIVTLKEHADAEKFKESVNKLGGSITHEFNLIKGFTVKLPDHMHINKLKEGHSNDIANVEEDKEVHTN</sequence>
<keyword evidence="7" id="KW-1185">Reference proteome</keyword>
<organism evidence="6 7">
    <name type="scientific">Saccharomycodes ludwigii</name>
    <dbReference type="NCBI Taxonomy" id="36035"/>
    <lineage>
        <taxon>Eukaryota</taxon>
        <taxon>Fungi</taxon>
        <taxon>Dikarya</taxon>
        <taxon>Ascomycota</taxon>
        <taxon>Saccharomycotina</taxon>
        <taxon>Saccharomycetes</taxon>
        <taxon>Saccharomycodales</taxon>
        <taxon>Saccharomycodaceae</taxon>
        <taxon>Saccharomycodes</taxon>
    </lineage>
</organism>
<gene>
    <name evidence="6" type="ORF">SCODWIG_02111</name>
</gene>
<keyword evidence="1" id="KW-0646">Protease inhibitor</keyword>